<dbReference type="AlphaFoldDB" id="A0A3Q9G816"/>
<dbReference type="KEGG" id="flh:EJ997_10810"/>
<evidence type="ECO:0000313" key="4">
    <source>
        <dbReference type="EMBL" id="AZQ77757.1"/>
    </source>
</evidence>
<proteinExistence type="inferred from homology"/>
<dbReference type="PANTHER" id="PTHR33392:SF6">
    <property type="entry name" value="POLYISOPRENYL-TEICHOIC ACID--PEPTIDOGLYCAN TEICHOIC ACID TRANSFERASE TAGU"/>
    <property type="match status" value="1"/>
</dbReference>
<dbReference type="NCBIfam" id="TIGR00350">
    <property type="entry name" value="lytR_cpsA_psr"/>
    <property type="match status" value="1"/>
</dbReference>
<accession>A0A3Q9G816</accession>
<organism evidence="4 5">
    <name type="scientific">Flaviflexus ciconiae</name>
    <dbReference type="NCBI Taxonomy" id="2496867"/>
    <lineage>
        <taxon>Bacteria</taxon>
        <taxon>Bacillati</taxon>
        <taxon>Actinomycetota</taxon>
        <taxon>Actinomycetes</taxon>
        <taxon>Actinomycetales</taxon>
        <taxon>Actinomycetaceae</taxon>
        <taxon>Flaviflexus</taxon>
    </lineage>
</organism>
<reference evidence="4 5" key="1">
    <citation type="submission" date="2018-12" db="EMBL/GenBank/DDBJ databases">
        <title>Complete genome sequence of Flaviflexus sp. H23T48.</title>
        <authorList>
            <person name="Bae J.-W."/>
            <person name="Lee J.-Y."/>
        </authorList>
    </citation>
    <scope>NUCLEOTIDE SEQUENCE [LARGE SCALE GENOMIC DNA]</scope>
    <source>
        <strain evidence="4 5">H23T48</strain>
    </source>
</reference>
<dbReference type="EMBL" id="CP034593">
    <property type="protein sequence ID" value="AZQ77757.1"/>
    <property type="molecule type" value="Genomic_DNA"/>
</dbReference>
<dbReference type="Pfam" id="PF03816">
    <property type="entry name" value="LytR_cpsA_psr"/>
    <property type="match status" value="1"/>
</dbReference>
<evidence type="ECO:0000259" key="3">
    <source>
        <dbReference type="Pfam" id="PF03816"/>
    </source>
</evidence>
<dbReference type="PANTHER" id="PTHR33392">
    <property type="entry name" value="POLYISOPRENYL-TEICHOIC ACID--PEPTIDOGLYCAN TEICHOIC ACID TRANSFERASE TAGU"/>
    <property type="match status" value="1"/>
</dbReference>
<feature type="region of interest" description="Disordered" evidence="2">
    <location>
        <begin position="52"/>
        <end position="96"/>
    </location>
</feature>
<feature type="compositionally biased region" description="Polar residues" evidence="2">
    <location>
        <begin position="59"/>
        <end position="68"/>
    </location>
</feature>
<feature type="domain" description="Cell envelope-related transcriptional attenuator" evidence="3">
    <location>
        <begin position="116"/>
        <end position="246"/>
    </location>
</feature>
<feature type="region of interest" description="Disordered" evidence="2">
    <location>
        <begin position="1"/>
        <end position="28"/>
    </location>
</feature>
<dbReference type="InterPro" id="IPR050922">
    <property type="entry name" value="LytR/CpsA/Psr_CW_biosynth"/>
</dbReference>
<gene>
    <name evidence="4" type="ORF">EJ997_10810</name>
</gene>
<evidence type="ECO:0000256" key="2">
    <source>
        <dbReference type="SAM" id="MobiDB-lite"/>
    </source>
</evidence>
<dbReference type="OrthoDB" id="5171929at2"/>
<name>A0A3Q9G816_9ACTO</name>
<comment type="similarity">
    <text evidence="1">Belongs to the LytR/CpsA/Psr (LCP) family.</text>
</comment>
<keyword evidence="5" id="KW-1185">Reference proteome</keyword>
<evidence type="ECO:0000313" key="5">
    <source>
        <dbReference type="Proteomes" id="UP000280344"/>
    </source>
</evidence>
<dbReference type="Gene3D" id="3.40.630.190">
    <property type="entry name" value="LCP protein"/>
    <property type="match status" value="1"/>
</dbReference>
<evidence type="ECO:0000256" key="1">
    <source>
        <dbReference type="ARBA" id="ARBA00006068"/>
    </source>
</evidence>
<dbReference type="InterPro" id="IPR004474">
    <property type="entry name" value="LytR_CpsA_psr"/>
</dbReference>
<dbReference type="Proteomes" id="UP000280344">
    <property type="component" value="Chromosome"/>
</dbReference>
<protein>
    <recommendedName>
        <fullName evidence="3">Cell envelope-related transcriptional attenuator domain-containing protein</fullName>
    </recommendedName>
</protein>
<sequence length="348" mass="36958">MRKRQSVTGPRFATPSLRGHPSLSKSSRFLPTMRKTSILAVCALLIGACGTDAEEEPTTRSSATSTPIESAGPSGDATSSSAPAPSGTTESDDPVATEEPLTLLVVGLDADSGSQRADVTMLVRIDGDREHLTAMSIPRDTWVEIPGHGENKINAAYAFGEEELLSQTVSDLYSAEIDHVMAVDFEAFTELSSILGPIEVETADGVVTLEGEEALSFVRERKSLPAGDFDRVRRQQAFLAGVSQSLREAGPAELAQLAELAGEYIEVDGRSGISAQALLLSLLDDAAGTEQVFFSAPHAGTGWSEDGQSIVLVDAEETQQIAEAYESDTVAEWVEESQAETLDSRPVN</sequence>
<feature type="compositionally biased region" description="Low complexity" evidence="2">
    <location>
        <begin position="70"/>
        <end position="89"/>
    </location>
</feature>